<protein>
    <recommendedName>
        <fullName evidence="1">Amidase domain-containing protein</fullName>
    </recommendedName>
</protein>
<dbReference type="Pfam" id="PF01425">
    <property type="entry name" value="Amidase"/>
    <property type="match status" value="1"/>
</dbReference>
<dbReference type="AlphaFoldDB" id="A0AAW1SL15"/>
<name>A0AAW1SL15_9CHLO</name>
<dbReference type="EMBL" id="JALJOV010001482">
    <property type="protein sequence ID" value="KAK9847252.1"/>
    <property type="molecule type" value="Genomic_DNA"/>
</dbReference>
<evidence type="ECO:0000313" key="3">
    <source>
        <dbReference type="Proteomes" id="UP001485043"/>
    </source>
</evidence>
<proteinExistence type="predicted"/>
<dbReference type="PANTHER" id="PTHR46310:SF7">
    <property type="entry name" value="AMIDASE 1"/>
    <property type="match status" value="1"/>
</dbReference>
<gene>
    <name evidence="2" type="ORF">WJX84_007433</name>
</gene>
<feature type="domain" description="Amidase" evidence="1">
    <location>
        <begin position="11"/>
        <end position="190"/>
    </location>
</feature>
<sequence>MASSSSGQAFIDESLRVEGATSGPLAGLTVAIKDLFDVVGHPTGFGNPTWLLTHDTPTINATCVQALLDAGASIHGKTYMDELAYSLQGENAHYGTPINPACPDRIPGGSSSGSVVAAAQWTVDFALGSDTGGSVRVPGSFCGILGIRTTHGRVGKEGVLPLGPSFDVVGWHARSPEVMRAVAEVLLPAATRSSVPLQKWVVATDAFALAEKSTVDAIYQALSPAIDFMTSRLGRPRELELSEGPDEGSLPEWIPAFSVIQGWECWQAHQEWVQEHNPKFGPGISDRMENARRITMTQVLLAG</sequence>
<evidence type="ECO:0000259" key="1">
    <source>
        <dbReference type="Pfam" id="PF01425"/>
    </source>
</evidence>
<dbReference type="PANTHER" id="PTHR46310">
    <property type="entry name" value="AMIDASE 1"/>
    <property type="match status" value="1"/>
</dbReference>
<organism evidence="2 3">
    <name type="scientific">Apatococcus fuscideae</name>
    <dbReference type="NCBI Taxonomy" id="2026836"/>
    <lineage>
        <taxon>Eukaryota</taxon>
        <taxon>Viridiplantae</taxon>
        <taxon>Chlorophyta</taxon>
        <taxon>core chlorophytes</taxon>
        <taxon>Trebouxiophyceae</taxon>
        <taxon>Chlorellales</taxon>
        <taxon>Chlorellaceae</taxon>
        <taxon>Apatococcus</taxon>
    </lineage>
</organism>
<dbReference type="Gene3D" id="3.90.1300.10">
    <property type="entry name" value="Amidase signature (AS) domain"/>
    <property type="match status" value="1"/>
</dbReference>
<dbReference type="InterPro" id="IPR023631">
    <property type="entry name" value="Amidase_dom"/>
</dbReference>
<dbReference type="Proteomes" id="UP001485043">
    <property type="component" value="Unassembled WGS sequence"/>
</dbReference>
<evidence type="ECO:0000313" key="2">
    <source>
        <dbReference type="EMBL" id="KAK9847252.1"/>
    </source>
</evidence>
<dbReference type="SUPFAM" id="SSF75304">
    <property type="entry name" value="Amidase signature (AS) enzymes"/>
    <property type="match status" value="1"/>
</dbReference>
<dbReference type="InterPro" id="IPR036928">
    <property type="entry name" value="AS_sf"/>
</dbReference>
<reference evidence="2 3" key="1">
    <citation type="journal article" date="2024" name="Nat. Commun.">
        <title>Phylogenomics reveals the evolutionary origins of lichenization in chlorophyte algae.</title>
        <authorList>
            <person name="Puginier C."/>
            <person name="Libourel C."/>
            <person name="Otte J."/>
            <person name="Skaloud P."/>
            <person name="Haon M."/>
            <person name="Grisel S."/>
            <person name="Petersen M."/>
            <person name="Berrin J.G."/>
            <person name="Delaux P.M."/>
            <person name="Dal Grande F."/>
            <person name="Keller J."/>
        </authorList>
    </citation>
    <scope>NUCLEOTIDE SEQUENCE [LARGE SCALE GENOMIC DNA]</scope>
    <source>
        <strain evidence="2 3">SAG 2523</strain>
    </source>
</reference>
<accession>A0AAW1SL15</accession>
<keyword evidence="3" id="KW-1185">Reference proteome</keyword>
<comment type="caution">
    <text evidence="2">The sequence shown here is derived from an EMBL/GenBank/DDBJ whole genome shotgun (WGS) entry which is preliminary data.</text>
</comment>